<comment type="function">
    <text evidence="6">Also exhibits azoreductase activity. Catalyzes the reductive cleavage of the azo bond in aromatic azo compounds to the corresponding amines.</text>
</comment>
<keyword evidence="2 6" id="KW-0288">FMN</keyword>
<evidence type="ECO:0000259" key="7">
    <source>
        <dbReference type="Pfam" id="PF02525"/>
    </source>
</evidence>
<comment type="function">
    <text evidence="6">Quinone reductase that provides resistance to thiol-specific stress caused by electrophilic quinones.</text>
</comment>
<dbReference type="InterPro" id="IPR003680">
    <property type="entry name" value="Flavodoxin_fold"/>
</dbReference>
<dbReference type="PANTHER" id="PTHR43741">
    <property type="entry name" value="FMN-DEPENDENT NADH-AZOREDUCTASE 1"/>
    <property type="match status" value="1"/>
</dbReference>
<dbReference type="EC" id="1.7.1.17" evidence="6"/>
<evidence type="ECO:0000256" key="4">
    <source>
        <dbReference type="ARBA" id="ARBA00023027"/>
    </source>
</evidence>
<comment type="catalytic activity">
    <reaction evidence="5">
        <text>N,N-dimethyl-1,4-phenylenediamine + anthranilate + 2 NAD(+) = 2-(4-dimethylaminophenyl)diazenylbenzoate + 2 NADH + 2 H(+)</text>
        <dbReference type="Rhea" id="RHEA:55872"/>
        <dbReference type="ChEBI" id="CHEBI:15378"/>
        <dbReference type="ChEBI" id="CHEBI:15783"/>
        <dbReference type="ChEBI" id="CHEBI:16567"/>
        <dbReference type="ChEBI" id="CHEBI:57540"/>
        <dbReference type="ChEBI" id="CHEBI:57945"/>
        <dbReference type="ChEBI" id="CHEBI:71579"/>
        <dbReference type="EC" id="1.7.1.17"/>
    </reaction>
    <physiologicalReaction direction="right-to-left" evidence="5">
        <dbReference type="Rhea" id="RHEA:55874"/>
    </physiologicalReaction>
</comment>
<dbReference type="AlphaFoldDB" id="A0A1Y5PU56"/>
<dbReference type="GO" id="GO:0009055">
    <property type="term" value="F:electron transfer activity"/>
    <property type="evidence" value="ECO:0007669"/>
    <property type="project" value="UniProtKB-UniRule"/>
</dbReference>
<gene>
    <name evidence="6 8" type="primary">azoR</name>
    <name evidence="8" type="ORF">SPPYR_2380</name>
</gene>
<proteinExistence type="inferred from homology"/>
<evidence type="ECO:0000256" key="5">
    <source>
        <dbReference type="ARBA" id="ARBA00048542"/>
    </source>
</evidence>
<dbReference type="GO" id="GO:0010181">
    <property type="term" value="F:FMN binding"/>
    <property type="evidence" value="ECO:0007669"/>
    <property type="project" value="UniProtKB-UniRule"/>
</dbReference>
<dbReference type="GO" id="GO:0016655">
    <property type="term" value="F:oxidoreductase activity, acting on NAD(P)H, quinone or similar compound as acceptor"/>
    <property type="evidence" value="ECO:0007669"/>
    <property type="project" value="InterPro"/>
</dbReference>
<comment type="catalytic activity">
    <reaction evidence="6">
        <text>2 a quinone + NADH + H(+) = 2 a 1,4-benzosemiquinone + NAD(+)</text>
        <dbReference type="Rhea" id="RHEA:65952"/>
        <dbReference type="ChEBI" id="CHEBI:15378"/>
        <dbReference type="ChEBI" id="CHEBI:57540"/>
        <dbReference type="ChEBI" id="CHEBI:57945"/>
        <dbReference type="ChEBI" id="CHEBI:132124"/>
        <dbReference type="ChEBI" id="CHEBI:134225"/>
    </reaction>
</comment>
<evidence type="ECO:0000256" key="1">
    <source>
        <dbReference type="ARBA" id="ARBA00022630"/>
    </source>
</evidence>
<evidence type="ECO:0000256" key="3">
    <source>
        <dbReference type="ARBA" id="ARBA00023002"/>
    </source>
</evidence>
<feature type="domain" description="Flavodoxin-like fold" evidence="7">
    <location>
        <begin position="1"/>
        <end position="202"/>
    </location>
</feature>
<dbReference type="EC" id="1.6.5.-" evidence="6"/>
<dbReference type="InterPro" id="IPR050104">
    <property type="entry name" value="FMN-dep_NADH:Q_OxRdtase_AzoR1"/>
</dbReference>
<keyword evidence="3 6" id="KW-0560">Oxidoreductase</keyword>
<feature type="binding site" evidence="6">
    <location>
        <position position="9"/>
    </location>
    <ligand>
        <name>FMN</name>
        <dbReference type="ChEBI" id="CHEBI:58210"/>
    </ligand>
</feature>
<dbReference type="RefSeq" id="WP_295319497.1">
    <property type="nucleotide sequence ID" value="NZ_LT598653.1"/>
</dbReference>
<evidence type="ECO:0000256" key="6">
    <source>
        <dbReference type="HAMAP-Rule" id="MF_01216"/>
    </source>
</evidence>
<protein>
    <recommendedName>
        <fullName evidence="6">FMN dependent NADH:quinone oxidoreductase</fullName>
        <ecNumber evidence="6">1.6.5.-</ecNumber>
    </recommendedName>
    <alternativeName>
        <fullName evidence="6">Azo-dye reductase</fullName>
    </alternativeName>
    <alternativeName>
        <fullName evidence="6">FMN-dependent NADH-azo compound oxidoreductase</fullName>
    </alternativeName>
    <alternativeName>
        <fullName evidence="6">FMN-dependent NADH-azoreductase</fullName>
        <ecNumber evidence="6">1.7.1.17</ecNumber>
    </alternativeName>
</protein>
<sequence>MKLLHVDASPKSVNSSSRTLSRFFVDRLRAHIPSLSVDYLDLALTPLPPISEIFTRATYTPPEDRTPEMRAALSVSDALCRRLLSADALVFAMPMHNWTMPASFKLFVDTIVRGGLTYIATDDGRYVGTLGDKKLLFVTTRGVDLRPGTPFAAMDALTPALRAAFGFIGVDAAHFVDAQPLQFAREEERAAALARAKEELAALAGSWGRAVPRAALSQAG</sequence>
<dbReference type="EMBL" id="LT598653">
    <property type="protein sequence ID" value="SBV33500.1"/>
    <property type="molecule type" value="Genomic_DNA"/>
</dbReference>
<comment type="subunit">
    <text evidence="6">Homodimer.</text>
</comment>
<dbReference type="HAMAP" id="MF_01216">
    <property type="entry name" value="Azoreductase_type1"/>
    <property type="match status" value="1"/>
</dbReference>
<dbReference type="InterPro" id="IPR029039">
    <property type="entry name" value="Flavoprotein-like_sf"/>
</dbReference>
<accession>A0A1Y5PU56</accession>
<dbReference type="Pfam" id="PF02525">
    <property type="entry name" value="Flavodoxin_2"/>
    <property type="match status" value="1"/>
</dbReference>
<organism evidence="8">
    <name type="scientific">uncultured Sphingopyxis sp</name>
    <dbReference type="NCBI Taxonomy" id="310581"/>
    <lineage>
        <taxon>Bacteria</taxon>
        <taxon>Pseudomonadati</taxon>
        <taxon>Pseudomonadota</taxon>
        <taxon>Alphaproteobacteria</taxon>
        <taxon>Sphingomonadales</taxon>
        <taxon>Sphingomonadaceae</taxon>
        <taxon>Sphingopyxis</taxon>
        <taxon>environmental samples</taxon>
    </lineage>
</organism>
<comment type="similarity">
    <text evidence="6">Belongs to the azoreductase type 1 family.</text>
</comment>
<comment type="cofactor">
    <cofactor evidence="6">
        <name>FMN</name>
        <dbReference type="ChEBI" id="CHEBI:58210"/>
    </cofactor>
    <text evidence="6">Binds 1 FMN per subunit.</text>
</comment>
<reference evidence="8" key="1">
    <citation type="submission" date="2016-03" db="EMBL/GenBank/DDBJ databases">
        <authorList>
            <person name="Ploux O."/>
        </authorList>
    </citation>
    <scope>NUCLEOTIDE SEQUENCE</scope>
    <source>
        <strain evidence="8">UC10</strain>
    </source>
</reference>
<dbReference type="PANTHER" id="PTHR43741:SF4">
    <property type="entry name" value="FMN-DEPENDENT NADH:QUINONE OXIDOREDUCTASE"/>
    <property type="match status" value="1"/>
</dbReference>
<comment type="caution">
    <text evidence="6">Lacks conserved residue(s) required for the propagation of feature annotation.</text>
</comment>
<feature type="binding site" evidence="6">
    <location>
        <begin position="15"/>
        <end position="17"/>
    </location>
    <ligand>
        <name>FMN</name>
        <dbReference type="ChEBI" id="CHEBI:58210"/>
    </ligand>
</feature>
<dbReference type="GO" id="GO:0016652">
    <property type="term" value="F:oxidoreductase activity, acting on NAD(P)H as acceptor"/>
    <property type="evidence" value="ECO:0007669"/>
    <property type="project" value="UniProtKB-UniRule"/>
</dbReference>
<keyword evidence="4 6" id="KW-0520">NAD</keyword>
<dbReference type="SUPFAM" id="SSF52218">
    <property type="entry name" value="Flavoproteins"/>
    <property type="match status" value="1"/>
</dbReference>
<evidence type="ECO:0000256" key="2">
    <source>
        <dbReference type="ARBA" id="ARBA00022643"/>
    </source>
</evidence>
<dbReference type="Gene3D" id="3.40.50.360">
    <property type="match status" value="1"/>
</dbReference>
<dbReference type="KEGG" id="sphu:SPPYR_2380"/>
<evidence type="ECO:0000313" key="8">
    <source>
        <dbReference type="EMBL" id="SBV33500.1"/>
    </source>
</evidence>
<name>A0A1Y5PU56_9SPHN</name>
<keyword evidence="1 6" id="KW-0285">Flavoprotein</keyword>
<dbReference type="InterPro" id="IPR023048">
    <property type="entry name" value="NADH:quinone_OxRdtase_FMN_depd"/>
</dbReference>